<reference evidence="2" key="1">
    <citation type="journal article" date="2019" name="Plant Biotechnol. J.">
        <title>Genome sequencing of the Australian wild diploid species Gossypium australe highlights disease resistance and delayed gland morphogenesis.</title>
        <authorList>
            <person name="Cai Y."/>
            <person name="Cai X."/>
            <person name="Wang Q."/>
            <person name="Wang P."/>
            <person name="Zhang Y."/>
            <person name="Cai C."/>
            <person name="Xu Y."/>
            <person name="Wang K."/>
            <person name="Zhou Z."/>
            <person name="Wang C."/>
            <person name="Geng S."/>
            <person name="Li B."/>
            <person name="Dong Q."/>
            <person name="Hou Y."/>
            <person name="Wang H."/>
            <person name="Ai P."/>
            <person name="Liu Z."/>
            <person name="Yi F."/>
            <person name="Sun M."/>
            <person name="An G."/>
            <person name="Cheng J."/>
            <person name="Zhang Y."/>
            <person name="Shi Q."/>
            <person name="Xie Y."/>
            <person name="Shi X."/>
            <person name="Chang Y."/>
            <person name="Huang F."/>
            <person name="Chen Y."/>
            <person name="Hong S."/>
            <person name="Mi L."/>
            <person name="Sun Q."/>
            <person name="Zhang L."/>
            <person name="Zhou B."/>
            <person name="Peng R."/>
            <person name="Zhang X."/>
            <person name="Liu F."/>
        </authorList>
    </citation>
    <scope>NUCLEOTIDE SEQUENCE [LARGE SCALE GENOMIC DNA]</scope>
    <source>
        <strain evidence="2">cv. PA1801</strain>
    </source>
</reference>
<dbReference type="InterPro" id="IPR003428">
    <property type="entry name" value="MAM33"/>
</dbReference>
<evidence type="ECO:0000313" key="2">
    <source>
        <dbReference type="Proteomes" id="UP000325315"/>
    </source>
</evidence>
<sequence>MAFASVFRKSANSLAPLAIRLTRVQRNYQSSIFRALNHGLQSQKPAVNRFYPNSFHFSTAVASKKPSSDESLIRVLESEIQFAEGDSSDQVVGTPSGFPFEVEDNPGTQTVTLTREYNGELIKVDVHMLDLNEEEQDEDEGEDNDGDNNNARIPFVVTVSKKDGPSLEFSCTAFHDGIGIDSLSFRNPNPEDDELAYEGPDFNLGTNMDIIAKFSDLDENLQKGFHKYLEVRGIRPSTTNYLREYMADKDNREYLLWLKNLKKFVEE</sequence>
<dbReference type="SUPFAM" id="SSF54529">
    <property type="entry name" value="Mitochondrial glycoprotein MAM33-like"/>
    <property type="match status" value="1"/>
</dbReference>
<dbReference type="InterPro" id="IPR036561">
    <property type="entry name" value="MAM33_sf"/>
</dbReference>
<dbReference type="OrthoDB" id="278212at2759"/>
<keyword evidence="2" id="KW-1185">Reference proteome</keyword>
<dbReference type="EMBL" id="SMMG02000003">
    <property type="protein sequence ID" value="KAA3481881.1"/>
    <property type="molecule type" value="Genomic_DNA"/>
</dbReference>
<organism evidence="1 2">
    <name type="scientific">Gossypium australe</name>
    <dbReference type="NCBI Taxonomy" id="47621"/>
    <lineage>
        <taxon>Eukaryota</taxon>
        <taxon>Viridiplantae</taxon>
        <taxon>Streptophyta</taxon>
        <taxon>Embryophyta</taxon>
        <taxon>Tracheophyta</taxon>
        <taxon>Spermatophyta</taxon>
        <taxon>Magnoliopsida</taxon>
        <taxon>eudicotyledons</taxon>
        <taxon>Gunneridae</taxon>
        <taxon>Pentapetalae</taxon>
        <taxon>rosids</taxon>
        <taxon>malvids</taxon>
        <taxon>Malvales</taxon>
        <taxon>Malvaceae</taxon>
        <taxon>Malvoideae</taxon>
        <taxon>Gossypium</taxon>
    </lineage>
</organism>
<dbReference type="PANTHER" id="PTHR10826">
    <property type="entry name" value="COMPLEMENT COMPONENT 1"/>
    <property type="match status" value="1"/>
</dbReference>
<dbReference type="Proteomes" id="UP000325315">
    <property type="component" value="Unassembled WGS sequence"/>
</dbReference>
<dbReference type="PANTHER" id="PTHR10826:SF41">
    <property type="entry name" value="MITOCHONDRIAL GLYCOPROTEIN FAMILY PROTEIN"/>
    <property type="match status" value="1"/>
</dbReference>
<dbReference type="Pfam" id="PF02330">
    <property type="entry name" value="MAM33"/>
    <property type="match status" value="1"/>
</dbReference>
<comment type="caution">
    <text evidence="1">The sequence shown here is derived from an EMBL/GenBank/DDBJ whole genome shotgun (WGS) entry which is preliminary data.</text>
</comment>
<accession>A0A5B6WIZ9</accession>
<dbReference type="Gene3D" id="3.10.280.10">
    <property type="entry name" value="Mitochondrial glycoprotein"/>
    <property type="match status" value="1"/>
</dbReference>
<protein>
    <submittedName>
        <fullName evidence="1">Mitochondrial glycoprotein</fullName>
    </submittedName>
</protein>
<dbReference type="AlphaFoldDB" id="A0A5B6WIZ9"/>
<gene>
    <name evidence="1" type="ORF">EPI10_022210</name>
</gene>
<dbReference type="GO" id="GO:0005759">
    <property type="term" value="C:mitochondrial matrix"/>
    <property type="evidence" value="ECO:0007669"/>
    <property type="project" value="InterPro"/>
</dbReference>
<evidence type="ECO:0000313" key="1">
    <source>
        <dbReference type="EMBL" id="KAA3481881.1"/>
    </source>
</evidence>
<proteinExistence type="predicted"/>
<name>A0A5B6WIZ9_9ROSI</name>